<dbReference type="Pfam" id="PF16472">
    <property type="entry name" value="DUF5050"/>
    <property type="match status" value="1"/>
</dbReference>
<sequence>MFCPRCQNEVNEDMNYCPHCGYPMKHCPYCHHLIQNDDLYCPTCGKMLHKASQDDIGGYYEPLFHEGNDNRHEHQKTFKDIPVNQKVNKVVVLVSVIVLVILSVLSYEYIEHGPSLTPETSKTTLPRQEMTISGQTDQSSLIGNQNQNGQAYFDGKNLYLCDLQGNLILMDQNLNQQKTLLSKKCENLIVHNDTIYYTDANNHFCEMSTDGQNQKTILSKAVYYPYLDNQQLYYQLDEDQESLYVYNLESKKETKLNDRPTYCINVVDDMIYYLSKDGIYRIRKDGKNDEKLLSGTFDNVIYSQGKLYYLSTEGICAFDIESQKVSVIKELVASFINMNDQYLFYQSMDGSVERYDLKTQEEKTIYNGLVEIGYIVGDKLIVETSVSLYTQDSYAVVMDFDGTQQQRLFFDGQGDYI</sequence>
<dbReference type="SUPFAM" id="SSF69304">
    <property type="entry name" value="Tricorn protease N-terminal domain"/>
    <property type="match status" value="1"/>
</dbReference>
<evidence type="ECO:0000259" key="3">
    <source>
        <dbReference type="Pfam" id="PF16472"/>
    </source>
</evidence>
<keyword evidence="1" id="KW-0472">Membrane</keyword>
<comment type="caution">
    <text evidence="4">The sequence shown here is derived from an EMBL/GenBank/DDBJ whole genome shotgun (WGS) entry which is preliminary data.</text>
</comment>
<dbReference type="OrthoDB" id="1651907at2"/>
<dbReference type="AlphaFoldDB" id="A0A1Y4SVM6"/>
<feature type="transmembrane region" description="Helical" evidence="1">
    <location>
        <begin position="90"/>
        <end position="110"/>
    </location>
</feature>
<keyword evidence="1" id="KW-0812">Transmembrane</keyword>
<evidence type="ECO:0000256" key="1">
    <source>
        <dbReference type="SAM" id="Phobius"/>
    </source>
</evidence>
<dbReference type="InterPro" id="IPR025874">
    <property type="entry name" value="DZR"/>
</dbReference>
<evidence type="ECO:0008006" key="6">
    <source>
        <dbReference type="Google" id="ProtNLM"/>
    </source>
</evidence>
<protein>
    <recommendedName>
        <fullName evidence="6">DZANK-type domain-containing protein</fullName>
    </recommendedName>
</protein>
<keyword evidence="5" id="KW-1185">Reference proteome</keyword>
<evidence type="ECO:0000259" key="2">
    <source>
        <dbReference type="Pfam" id="PF12773"/>
    </source>
</evidence>
<dbReference type="RefSeq" id="WP_087358358.1">
    <property type="nucleotide sequence ID" value="NZ_NFLJ01000022.1"/>
</dbReference>
<feature type="domain" description="Prolow-density lipoprotein receptor-related protein 1-like beta-propeller" evidence="3">
    <location>
        <begin position="143"/>
        <end position="380"/>
    </location>
</feature>
<accession>A0A1Y4SVM6</accession>
<evidence type="ECO:0000313" key="4">
    <source>
        <dbReference type="EMBL" id="OUQ33965.1"/>
    </source>
</evidence>
<gene>
    <name evidence="4" type="ORF">B5E75_08490</name>
</gene>
<feature type="domain" description="DZANK-type" evidence="2">
    <location>
        <begin position="3"/>
        <end position="45"/>
    </location>
</feature>
<organism evidence="4 5">
    <name type="scientific">Massilimicrobiota timonensis</name>
    <dbReference type="NCBI Taxonomy" id="1776392"/>
    <lineage>
        <taxon>Bacteria</taxon>
        <taxon>Bacillati</taxon>
        <taxon>Bacillota</taxon>
        <taxon>Erysipelotrichia</taxon>
        <taxon>Erysipelotrichales</taxon>
        <taxon>Erysipelotrichaceae</taxon>
        <taxon>Massilimicrobiota</taxon>
    </lineage>
</organism>
<name>A0A1Y4SVM6_9FIRM</name>
<dbReference type="Gene3D" id="2.120.10.30">
    <property type="entry name" value="TolB, C-terminal domain"/>
    <property type="match status" value="1"/>
</dbReference>
<keyword evidence="1" id="KW-1133">Transmembrane helix</keyword>
<dbReference type="Proteomes" id="UP000195305">
    <property type="component" value="Unassembled WGS sequence"/>
</dbReference>
<proteinExistence type="predicted"/>
<dbReference type="Pfam" id="PF12773">
    <property type="entry name" value="DZR"/>
    <property type="match status" value="1"/>
</dbReference>
<dbReference type="InterPro" id="IPR032485">
    <property type="entry name" value="LRP1-like_beta_prop"/>
</dbReference>
<dbReference type="InterPro" id="IPR011042">
    <property type="entry name" value="6-blade_b-propeller_TolB-like"/>
</dbReference>
<reference evidence="4 5" key="1">
    <citation type="journal article" date="2018" name="BMC Genomics">
        <title>Whole genome sequencing and function prediction of 133 gut anaerobes isolated from chicken caecum in pure cultures.</title>
        <authorList>
            <person name="Medvecky M."/>
            <person name="Cejkova D."/>
            <person name="Polansky O."/>
            <person name="Karasova D."/>
            <person name="Kubasova T."/>
            <person name="Cizek A."/>
            <person name="Rychlik I."/>
        </authorList>
    </citation>
    <scope>NUCLEOTIDE SEQUENCE [LARGE SCALE GENOMIC DNA]</scope>
    <source>
        <strain evidence="4 5">An13</strain>
    </source>
</reference>
<evidence type="ECO:0000313" key="5">
    <source>
        <dbReference type="Proteomes" id="UP000195305"/>
    </source>
</evidence>
<dbReference type="EMBL" id="NFLJ01000022">
    <property type="protein sequence ID" value="OUQ33965.1"/>
    <property type="molecule type" value="Genomic_DNA"/>
</dbReference>